<dbReference type="GO" id="GO:0008964">
    <property type="term" value="F:phosphoenolpyruvate carboxylase activity"/>
    <property type="evidence" value="ECO:0007669"/>
    <property type="project" value="InterPro"/>
</dbReference>
<protein>
    <submittedName>
        <fullName evidence="2">Phosphoenolpyruvate carboxylase</fullName>
    </submittedName>
</protein>
<evidence type="ECO:0000313" key="2">
    <source>
        <dbReference type="EMBL" id="KAK1938438.1"/>
    </source>
</evidence>
<dbReference type="PRINTS" id="PR00150">
    <property type="entry name" value="PEPCARBXLASE"/>
</dbReference>
<evidence type="ECO:0000313" key="3">
    <source>
        <dbReference type="Proteomes" id="UP001195914"/>
    </source>
</evidence>
<dbReference type="Gene3D" id="1.20.1440.90">
    <property type="entry name" value="Phosphoenolpyruvate/pyruvate domain"/>
    <property type="match status" value="1"/>
</dbReference>
<proteinExistence type="predicted"/>
<dbReference type="PANTHER" id="PTHR30523:SF6">
    <property type="entry name" value="PHOSPHOENOLPYRUVATE CARBOXYLASE"/>
    <property type="match status" value="1"/>
</dbReference>
<dbReference type="GO" id="GO:0015977">
    <property type="term" value="P:carbon fixation"/>
    <property type="evidence" value="ECO:0007669"/>
    <property type="project" value="InterPro"/>
</dbReference>
<reference evidence="2" key="2">
    <citation type="submission" date="2021-05" db="EMBL/GenBank/DDBJ databases">
        <authorList>
            <person name="Pain A."/>
        </authorList>
    </citation>
    <scope>NUCLEOTIDE SEQUENCE</scope>
    <source>
        <strain evidence="2">1802A</strain>
    </source>
</reference>
<sequence length="969" mass="111251">MEQEGVLSVLQERRSMQRDGTAKRVDFHQPLILDMELMESILFKVMRESVPQEVYDKVLTIIGQKQSGDIKVAREKLKELDTKYWPYLARALRIICAIGNTADKAQKKRRRDAYERSESKDTDFQGYTYTLRGCLEYFKVIPKNDETHASQENGMQTQELYHHLSNMSIDFVLTAHPTETHRLTSLTHHKKLCELIMEFDGKLCTPFDETTLLKELERHITVMWHTDQIKRQKPTLFDEVLSIAHQVKSSIFESVPKFYQYMDEFFVQNGMPPLPIEAKIFNFSSWAGGDRDGNPFVTPDMTRKTVWYNQTHACRLYLGMLDRLTEELPLKEATEEFKQYVEELETKELEGLGPDATKDGTVAYLKNYCAYIVPDEQPDEVYRRLFRHIGTRLTATRYLARKRLTGDESSITDEIKMYAYRSSKDIMEPLKMCYKSLCEVGCESLTNSTLKALIRCMDTFGLYLLKLDIRQENEKHNTAMNFLVHKMKLAQKPYTEMEEEERSEFLLKLLQQEGTFNITEEMLTDAPEDVVNVLETFKVAGELGQEIIHSYVISMCNLASDVFLVQLFLEKVSANYGDGVSHRGIKVVPLLETIGSLRKSSSIMESLFNQTWYRNHIAKYHGSTQEVMIGYSDSGKDGGRLTASWELYKAQKKLFVVAEKAGIRMHYFHGRGGSVSRGGGPLHHAIMSQPKGTLNNYLRLTVQGETIGYMFALPHDCLRTMEYYLTSCVRFNVNAEKIEVKPEWSELWDSMAEISYKAYRNVIANAVGFIDYFAALTPVREMGLMNIGSRPSKRTKDGGIGKLRAIPWVFAWTQVQLNMPIWLGLADGLHHAMHTGKMELLKDMYQNWPFCTSFLHMVSMVLLKTNAAITEEYEHALVPPELHHIGEILRCDLQKVITLIKLVTGEKEFCDNDVVVRRGFKCKEKLLAPCAALQIESLMGYRQNPENGDYHDALVVSMKAIAAVMQHTG</sequence>
<keyword evidence="3" id="KW-1185">Reference proteome</keyword>
<dbReference type="PROSITE" id="PS00393">
    <property type="entry name" value="PEPCASE_2"/>
    <property type="match status" value="1"/>
</dbReference>
<dbReference type="GO" id="GO:0006099">
    <property type="term" value="P:tricarboxylic acid cycle"/>
    <property type="evidence" value="ECO:0007669"/>
    <property type="project" value="InterPro"/>
</dbReference>
<accession>A0AAD9LIZ6</accession>
<gene>
    <name evidence="2" type="ORF">X943_001198</name>
</gene>
<dbReference type="PANTHER" id="PTHR30523">
    <property type="entry name" value="PHOSPHOENOLPYRUVATE CARBOXYLASE"/>
    <property type="match status" value="1"/>
</dbReference>
<dbReference type="InterPro" id="IPR033129">
    <property type="entry name" value="PEPCASE_His_AS"/>
</dbReference>
<evidence type="ECO:0000256" key="1">
    <source>
        <dbReference type="PROSITE-ProRule" id="PRU10112"/>
    </source>
</evidence>
<dbReference type="InterPro" id="IPR015813">
    <property type="entry name" value="Pyrv/PenolPyrv_kinase-like_dom"/>
</dbReference>
<dbReference type="GO" id="GO:0005829">
    <property type="term" value="C:cytosol"/>
    <property type="evidence" value="ECO:0007669"/>
    <property type="project" value="TreeGrafter"/>
</dbReference>
<dbReference type="Pfam" id="PF00311">
    <property type="entry name" value="PEPcase"/>
    <property type="match status" value="1"/>
</dbReference>
<dbReference type="EMBL" id="JAHBMH010000024">
    <property type="protein sequence ID" value="KAK1938438.1"/>
    <property type="molecule type" value="Genomic_DNA"/>
</dbReference>
<dbReference type="SUPFAM" id="SSF51621">
    <property type="entry name" value="Phosphoenolpyruvate/pyruvate domain"/>
    <property type="match status" value="1"/>
</dbReference>
<feature type="active site" evidence="1">
    <location>
        <position position="636"/>
    </location>
</feature>
<organism evidence="2 3">
    <name type="scientific">Babesia divergens</name>
    <dbReference type="NCBI Taxonomy" id="32595"/>
    <lineage>
        <taxon>Eukaryota</taxon>
        <taxon>Sar</taxon>
        <taxon>Alveolata</taxon>
        <taxon>Apicomplexa</taxon>
        <taxon>Aconoidasida</taxon>
        <taxon>Piroplasmida</taxon>
        <taxon>Babesiidae</taxon>
        <taxon>Babesia</taxon>
    </lineage>
</organism>
<name>A0AAD9LIZ6_BABDI</name>
<comment type="caution">
    <text evidence="2">The sequence shown here is derived from an EMBL/GenBank/DDBJ whole genome shotgun (WGS) entry which is preliminary data.</text>
</comment>
<dbReference type="Proteomes" id="UP001195914">
    <property type="component" value="Unassembled WGS sequence"/>
</dbReference>
<dbReference type="InterPro" id="IPR021135">
    <property type="entry name" value="PEP_COase"/>
</dbReference>
<dbReference type="AlphaFoldDB" id="A0AAD9LIZ6"/>
<reference evidence="2" key="1">
    <citation type="journal article" date="2014" name="Nucleic Acids Res.">
        <title>The evolutionary dynamics of variant antigen genes in Babesia reveal a history of genomic innovation underlying host-parasite interaction.</title>
        <authorList>
            <person name="Jackson A.P."/>
            <person name="Otto T.D."/>
            <person name="Darby A."/>
            <person name="Ramaprasad A."/>
            <person name="Xia D."/>
            <person name="Echaide I.E."/>
            <person name="Farber M."/>
            <person name="Gahlot S."/>
            <person name="Gamble J."/>
            <person name="Gupta D."/>
            <person name="Gupta Y."/>
            <person name="Jackson L."/>
            <person name="Malandrin L."/>
            <person name="Malas T.B."/>
            <person name="Moussa E."/>
            <person name="Nair M."/>
            <person name="Reid A.J."/>
            <person name="Sanders M."/>
            <person name="Sharma J."/>
            <person name="Tracey A."/>
            <person name="Quail M.A."/>
            <person name="Weir W."/>
            <person name="Wastling J.M."/>
            <person name="Hall N."/>
            <person name="Willadsen P."/>
            <person name="Lingelbach K."/>
            <person name="Shiels B."/>
            <person name="Tait A."/>
            <person name="Berriman M."/>
            <person name="Allred D.R."/>
            <person name="Pain A."/>
        </authorList>
    </citation>
    <scope>NUCLEOTIDE SEQUENCE</scope>
    <source>
        <strain evidence="2">1802A</strain>
    </source>
</reference>